<protein>
    <submittedName>
        <fullName evidence="2">Uncharacterized protein</fullName>
    </submittedName>
</protein>
<proteinExistence type="predicted"/>
<name>A0A9P7DQY1_9AGAM</name>
<comment type="caution">
    <text evidence="2">The sequence shown here is derived from an EMBL/GenBank/DDBJ whole genome shotgun (WGS) entry which is preliminary data.</text>
</comment>
<keyword evidence="3" id="KW-1185">Reference proteome</keyword>
<dbReference type="EMBL" id="JABBWE010000008">
    <property type="protein sequence ID" value="KAG1800839.1"/>
    <property type="molecule type" value="Genomic_DNA"/>
</dbReference>
<gene>
    <name evidence="2" type="ORF">HD556DRAFT_963580</name>
</gene>
<dbReference type="GeneID" id="64605906"/>
<feature type="region of interest" description="Disordered" evidence="1">
    <location>
        <begin position="108"/>
        <end position="130"/>
    </location>
</feature>
<dbReference type="AlphaFoldDB" id="A0A9P7DQY1"/>
<feature type="region of interest" description="Disordered" evidence="1">
    <location>
        <begin position="1"/>
        <end position="95"/>
    </location>
</feature>
<feature type="compositionally biased region" description="Basic and acidic residues" evidence="1">
    <location>
        <begin position="53"/>
        <end position="62"/>
    </location>
</feature>
<evidence type="ECO:0000313" key="3">
    <source>
        <dbReference type="Proteomes" id="UP000719766"/>
    </source>
</evidence>
<dbReference type="OrthoDB" id="2618576at2759"/>
<dbReference type="Proteomes" id="UP000719766">
    <property type="component" value="Unassembled WGS sequence"/>
</dbReference>
<accession>A0A9P7DQY1</accession>
<reference evidence="2" key="1">
    <citation type="journal article" date="2020" name="New Phytol.">
        <title>Comparative genomics reveals dynamic genome evolution in host specialist ectomycorrhizal fungi.</title>
        <authorList>
            <person name="Lofgren L.A."/>
            <person name="Nguyen N.H."/>
            <person name="Vilgalys R."/>
            <person name="Ruytinx J."/>
            <person name="Liao H.L."/>
            <person name="Branco S."/>
            <person name="Kuo A."/>
            <person name="LaButti K."/>
            <person name="Lipzen A."/>
            <person name="Andreopoulos W."/>
            <person name="Pangilinan J."/>
            <person name="Riley R."/>
            <person name="Hundley H."/>
            <person name="Na H."/>
            <person name="Barry K."/>
            <person name="Grigoriev I.V."/>
            <person name="Stajich J.E."/>
            <person name="Kennedy P.G."/>
        </authorList>
    </citation>
    <scope>NUCLEOTIDE SEQUENCE</scope>
    <source>
        <strain evidence="2">S12</strain>
    </source>
</reference>
<organism evidence="2 3">
    <name type="scientific">Suillus plorans</name>
    <dbReference type="NCBI Taxonomy" id="116603"/>
    <lineage>
        <taxon>Eukaryota</taxon>
        <taxon>Fungi</taxon>
        <taxon>Dikarya</taxon>
        <taxon>Basidiomycota</taxon>
        <taxon>Agaricomycotina</taxon>
        <taxon>Agaricomycetes</taxon>
        <taxon>Agaricomycetidae</taxon>
        <taxon>Boletales</taxon>
        <taxon>Suillineae</taxon>
        <taxon>Suillaceae</taxon>
        <taxon>Suillus</taxon>
    </lineage>
</organism>
<feature type="compositionally biased region" description="Polar residues" evidence="1">
    <location>
        <begin position="17"/>
        <end position="30"/>
    </location>
</feature>
<sequence>MPWGLVCDSPYPPPPSSTMALRSSPFQKNKSALVPEAASRLSGVTKQDLSDQPVHEYDEHKAERRRSKPNTSPELSVSGGALSKTDEYSSLPSRRVKGSLADTFMRMPENPFADAAPSGDTPSSATREDPMHDITTYSHVVTAEHKPRVARVSGINGAWPERAEIVNPSRGFPGPTIRRGTFSQAKDFFLKSSASGSYLQGAISQRTRSQDNPIKDKDSIDCLKVDIPRARSLNGGIMYDPNSR</sequence>
<evidence type="ECO:0000256" key="1">
    <source>
        <dbReference type="SAM" id="MobiDB-lite"/>
    </source>
</evidence>
<dbReference type="RefSeq" id="XP_041164581.1">
    <property type="nucleotide sequence ID" value="XM_041312142.1"/>
</dbReference>
<evidence type="ECO:0000313" key="2">
    <source>
        <dbReference type="EMBL" id="KAG1800839.1"/>
    </source>
</evidence>